<dbReference type="PROSITE" id="PS51966">
    <property type="entry name" value="COV_VIROPORIN_3A_TM"/>
    <property type="match status" value="1"/>
</dbReference>
<evidence type="ECO:0000313" key="11">
    <source>
        <dbReference type="Proteomes" id="UP000157060"/>
    </source>
</evidence>
<feature type="domain" description="CoV 3a-like viroporin TM" evidence="8">
    <location>
        <begin position="34"/>
        <end position="124"/>
    </location>
</feature>
<dbReference type="InterPro" id="IPR004293">
    <property type="entry name" value="Coronavirus_Orf3a/b"/>
</dbReference>
<dbReference type="GO" id="GO:0016020">
    <property type="term" value="C:membrane"/>
    <property type="evidence" value="ECO:0007669"/>
    <property type="project" value="UniProtKB-UniRule"/>
</dbReference>
<reference evidence="10" key="1">
    <citation type="journal article" date="2016" name="ISME J.">
        <title>Deciphering the bat virome catalog to better understand the ecological diversity of bat viruses and the bat origin of emerging infectious diseases.</title>
        <authorList>
            <person name="Wu Z."/>
            <person name="Yang L."/>
            <person name="Ren X."/>
            <person name="He G."/>
            <person name="Zhang J."/>
            <person name="Yang J."/>
            <person name="Qian Z."/>
            <person name="Dong J."/>
            <person name="Sun L."/>
            <person name="Zhu Y."/>
            <person name="Du J."/>
            <person name="Yang F."/>
            <person name="Zhang S."/>
            <person name="Jin Q."/>
        </authorList>
    </citation>
    <scope>NUCLEOTIDE SEQUENCE</scope>
    <source>
        <strain evidence="10">BtMf-JX2012</strain>
    </source>
</reference>
<protein>
    <submittedName>
        <fullName evidence="10">Uncharacterized protein</fullName>
    </submittedName>
</protein>
<dbReference type="InterPro" id="IPR046445">
    <property type="entry name" value="a/bCoV_VIROPORIN_3A-like_TM"/>
</dbReference>
<dbReference type="Pfam" id="PF03053">
    <property type="entry name" value="Corona_NS3b"/>
    <property type="match status" value="1"/>
</dbReference>
<feature type="domain" description="CoV 3a-like viroporin CD" evidence="9">
    <location>
        <begin position="128"/>
        <end position="203"/>
    </location>
</feature>
<dbReference type="GO" id="GO:0033644">
    <property type="term" value="C:host cell membrane"/>
    <property type="evidence" value="ECO:0007669"/>
    <property type="project" value="UniProtKB-SubCell"/>
</dbReference>
<dbReference type="PROSITE" id="PS51967">
    <property type="entry name" value="COV_VIROPORIN_3A_CD"/>
    <property type="match status" value="1"/>
</dbReference>
<feature type="transmembrane region" description="Helical" evidence="7">
    <location>
        <begin position="38"/>
        <end position="60"/>
    </location>
</feature>
<dbReference type="InterPro" id="IPR046446">
    <property type="entry name" value="a/bCoV_VIROPORIN_3A-like_CD"/>
</dbReference>
<dbReference type="Proteomes" id="UP000157060">
    <property type="component" value="Segment"/>
</dbReference>
<keyword evidence="4 6" id="KW-1133">Transmembrane helix</keyword>
<evidence type="ECO:0000313" key="10">
    <source>
        <dbReference type="EMBL" id="AIA62207.1"/>
    </source>
</evidence>
<keyword evidence="3 6" id="KW-1043">Host membrane</keyword>
<evidence type="ECO:0000256" key="2">
    <source>
        <dbReference type="ARBA" id="ARBA00022692"/>
    </source>
</evidence>
<evidence type="ECO:0000256" key="1">
    <source>
        <dbReference type="ARBA" id="ARBA00004301"/>
    </source>
</evidence>
<keyword evidence="5 6" id="KW-0472">Membrane</keyword>
<comment type="subcellular location">
    <subcellularLocation>
        <location evidence="1">Host membrane</location>
        <topology evidence="1">Multi-pass membrane protein</topology>
    </subcellularLocation>
</comment>
<sequence>MWGGLFQLQFEKALSSINSDLNLPKEHLKVVESHLAPIHYATSSLGYLFTSFFVVYFALFKANTYRSNIVCLAFRLALILLYSPLLLYYGSFIDGTFIAAVLIGRMCQTLYYSYRYKNSSFVILNTCTLAIIDGKSWYYYEQNWFVLHGGRNHVKFGPHNITFLSNNQLHVDVRGYTNLNLELIRVAELPHESLFYIFGTEPVNDVKVVDMLSSTTRRC</sequence>
<evidence type="ECO:0000256" key="6">
    <source>
        <dbReference type="PROSITE-ProRule" id="PRU01311"/>
    </source>
</evidence>
<evidence type="ECO:0000256" key="7">
    <source>
        <dbReference type="SAM" id="Phobius"/>
    </source>
</evidence>
<evidence type="ECO:0000256" key="3">
    <source>
        <dbReference type="ARBA" id="ARBA00022870"/>
    </source>
</evidence>
<evidence type="ECO:0000259" key="8">
    <source>
        <dbReference type="PROSITE" id="PS51966"/>
    </source>
</evidence>
<accession>A0A0U1UYV0</accession>
<keyword evidence="2 6" id="KW-0812">Transmembrane</keyword>
<evidence type="ECO:0000256" key="4">
    <source>
        <dbReference type="ARBA" id="ARBA00022989"/>
    </source>
</evidence>
<feature type="transmembrane region" description="Helical" evidence="7">
    <location>
        <begin position="72"/>
        <end position="90"/>
    </location>
</feature>
<name>A0A0U1UYV0_9ALPC</name>
<evidence type="ECO:0000259" key="9">
    <source>
        <dbReference type="PROSITE" id="PS51967"/>
    </source>
</evidence>
<organism evidence="10 11">
    <name type="scientific">BtMf-AlphaCoV/JX2012</name>
    <dbReference type="NCBI Taxonomy" id="1503288"/>
    <lineage>
        <taxon>Viruses</taxon>
        <taxon>Riboviria</taxon>
        <taxon>Orthornavirae</taxon>
        <taxon>Pisuviricota</taxon>
        <taxon>Pisoniviricetes</taxon>
        <taxon>Nidovirales</taxon>
        <taxon>Cornidovirineae</taxon>
        <taxon>Coronaviridae</taxon>
        <taxon>Orthocoronavirinae</taxon>
        <taxon>Alphacoronavirus</taxon>
        <taxon>Minunacovirus</taxon>
        <taxon>Alphacoronavirus pusilli</taxon>
        <taxon>Miniopterus bat coronavirus 1</taxon>
    </lineage>
</organism>
<dbReference type="EMBL" id="KJ473796">
    <property type="protein sequence ID" value="AIA62207.1"/>
    <property type="molecule type" value="Genomic_RNA"/>
</dbReference>
<reference evidence="10" key="2">
    <citation type="journal article" date="2016" name="Sci. China Life Sci.">
        <title>Genetic diversity of coronaviruses in Miniopterus fuliginosus bats.</title>
        <authorList>
            <person name="Du J."/>
            <person name="Yang L."/>
            <person name="Ren X."/>
            <person name="Zhang J."/>
            <person name="Dong J."/>
            <person name="Sun L."/>
            <person name="Zhu Y."/>
            <person name="Yang F."/>
            <person name="Zhang S."/>
            <person name="Wu Z."/>
            <person name="Jin Q."/>
        </authorList>
    </citation>
    <scope>NUCLEOTIDE SEQUENCE [LARGE SCALE GENOMIC DNA]</scope>
    <source>
        <strain evidence="10">BtMf-JX2012</strain>
    </source>
</reference>
<proteinExistence type="predicted"/>
<evidence type="ECO:0000256" key="5">
    <source>
        <dbReference type="ARBA" id="ARBA00023136"/>
    </source>
</evidence>